<dbReference type="InterPro" id="IPR013901">
    <property type="entry name" value="Anthrone_oxy"/>
</dbReference>
<dbReference type="Pfam" id="PF08592">
    <property type="entry name" value="Anthrone_oxy"/>
    <property type="match status" value="1"/>
</dbReference>
<keyword evidence="3" id="KW-1185">Reference proteome</keyword>
<evidence type="ECO:0000256" key="1">
    <source>
        <dbReference type="SAM" id="Phobius"/>
    </source>
</evidence>
<sequence length="167" mass="18885">MRTNYLENGTLAFALLIVGVMAGFFYTYTFNVNLAMLEVNGETYATVQSLFNVNVRHPAFFVFFFGGGAAAIIAILANIQHYKTVPFWLIATAGFLYIFGIIVFTHQVNLPLNYETESWNPQALPQHWMQVRDSWNQANALRVLFAGLSFALYIIALVMRTSKKVID</sequence>
<keyword evidence="1" id="KW-0472">Membrane</keyword>
<feature type="transmembrane region" description="Helical" evidence="1">
    <location>
        <begin position="86"/>
        <end position="105"/>
    </location>
</feature>
<feature type="transmembrane region" description="Helical" evidence="1">
    <location>
        <begin position="140"/>
        <end position="159"/>
    </location>
</feature>
<dbReference type="EMBL" id="MJEH01000024">
    <property type="protein sequence ID" value="OEH92600.1"/>
    <property type="molecule type" value="Genomic_DNA"/>
</dbReference>
<feature type="transmembrane region" description="Helical" evidence="1">
    <location>
        <begin position="12"/>
        <end position="30"/>
    </location>
</feature>
<name>A0A1E5LEW3_9BACI</name>
<feature type="transmembrane region" description="Helical" evidence="1">
    <location>
        <begin position="59"/>
        <end position="79"/>
    </location>
</feature>
<dbReference type="AlphaFoldDB" id="A0A1E5LEW3"/>
<keyword evidence="1" id="KW-0812">Transmembrane</keyword>
<reference evidence="2 3" key="1">
    <citation type="submission" date="2016-08" db="EMBL/GenBank/DDBJ databases">
        <title>Genome of Bacillus solimangrovi GH2-4.</title>
        <authorList>
            <person name="Lim S."/>
            <person name="Kim B.-C."/>
        </authorList>
    </citation>
    <scope>NUCLEOTIDE SEQUENCE [LARGE SCALE GENOMIC DNA]</scope>
    <source>
        <strain evidence="2 3">GH2-4</strain>
    </source>
</reference>
<evidence type="ECO:0008006" key="4">
    <source>
        <dbReference type="Google" id="ProtNLM"/>
    </source>
</evidence>
<evidence type="ECO:0000313" key="3">
    <source>
        <dbReference type="Proteomes" id="UP000095209"/>
    </source>
</evidence>
<dbReference type="RefSeq" id="WP_069717383.1">
    <property type="nucleotide sequence ID" value="NZ_MJEH01000024.1"/>
</dbReference>
<keyword evidence="1" id="KW-1133">Transmembrane helix</keyword>
<gene>
    <name evidence="2" type="ORF">BFG57_15065</name>
</gene>
<accession>A0A1E5LEW3</accession>
<comment type="caution">
    <text evidence="2">The sequence shown here is derived from an EMBL/GenBank/DDBJ whole genome shotgun (WGS) entry which is preliminary data.</text>
</comment>
<organism evidence="2 3">
    <name type="scientific">Bacillus solimangrovi</name>
    <dbReference type="NCBI Taxonomy" id="1305675"/>
    <lineage>
        <taxon>Bacteria</taxon>
        <taxon>Bacillati</taxon>
        <taxon>Bacillota</taxon>
        <taxon>Bacilli</taxon>
        <taxon>Bacillales</taxon>
        <taxon>Bacillaceae</taxon>
        <taxon>Bacillus</taxon>
    </lineage>
</organism>
<dbReference type="Proteomes" id="UP000095209">
    <property type="component" value="Unassembled WGS sequence"/>
</dbReference>
<proteinExistence type="predicted"/>
<dbReference type="STRING" id="1305675.BFG57_15065"/>
<evidence type="ECO:0000313" key="2">
    <source>
        <dbReference type="EMBL" id="OEH92600.1"/>
    </source>
</evidence>
<protein>
    <recommendedName>
        <fullName evidence="4">DUF1772 domain-containing protein</fullName>
    </recommendedName>
</protein>